<dbReference type="AlphaFoldDB" id="A0A0U2UMT4"/>
<dbReference type="GO" id="GO:0004325">
    <property type="term" value="F:ferrochelatase activity"/>
    <property type="evidence" value="ECO:0007669"/>
    <property type="project" value="InterPro"/>
</dbReference>
<dbReference type="InterPro" id="IPR042518">
    <property type="entry name" value="SirC_C"/>
</dbReference>
<dbReference type="SUPFAM" id="SSF51735">
    <property type="entry name" value="NAD(P)-binding Rossmann-fold domains"/>
    <property type="match status" value="1"/>
</dbReference>
<name>A0A0U2UMT4_9BACL</name>
<evidence type="ECO:0000256" key="2">
    <source>
        <dbReference type="ARBA" id="ARBA00012400"/>
    </source>
</evidence>
<reference evidence="7 8" key="2">
    <citation type="journal article" date="2016" name="Genome Announc.">
        <title>Complete Genome Sequences of Two Interactive Moderate Thermophiles, Paenibacillus napthalenovorans 32O-Y and Paenibacillus sp. 32O-W.</title>
        <authorList>
            <person name="Butler R.R.III."/>
            <person name="Wang J."/>
            <person name="Stark B.C."/>
            <person name="Pombert J.F."/>
        </authorList>
    </citation>
    <scope>NUCLEOTIDE SEQUENCE [LARGE SCALE GENOMIC DNA]</scope>
    <source>
        <strain evidence="7 8">32O-Y</strain>
    </source>
</reference>
<evidence type="ECO:0000313" key="8">
    <source>
        <dbReference type="Proteomes" id="UP000061660"/>
    </source>
</evidence>
<evidence type="ECO:0000256" key="4">
    <source>
        <dbReference type="ARBA" id="ARBA00023027"/>
    </source>
</evidence>
<dbReference type="KEGG" id="pnp:IJ22_28920"/>
<dbReference type="EMBL" id="CP013652">
    <property type="protein sequence ID" value="ALS23265.1"/>
    <property type="molecule type" value="Genomic_DNA"/>
</dbReference>
<reference evidence="8" key="1">
    <citation type="submission" date="2015-12" db="EMBL/GenBank/DDBJ databases">
        <title>Complete genome sequences of two moderately thermophilic Paenibacillus species.</title>
        <authorList>
            <person name="Butler R.III."/>
            <person name="Wang J."/>
            <person name="Stark B.C."/>
            <person name="Pombert J.-F."/>
        </authorList>
    </citation>
    <scope>NUCLEOTIDE SEQUENCE [LARGE SCALE GENOMIC DNA]</scope>
    <source>
        <strain evidence="8">32O-Y</strain>
    </source>
</reference>
<dbReference type="NCBIfam" id="TIGR01470">
    <property type="entry name" value="cysG_Nterm"/>
    <property type="match status" value="1"/>
</dbReference>
<dbReference type="GO" id="GO:0019354">
    <property type="term" value="P:siroheme biosynthetic process"/>
    <property type="evidence" value="ECO:0007669"/>
    <property type="project" value="UniProtKB-UniPathway"/>
</dbReference>
<dbReference type="STRING" id="162209.IJ22_28920"/>
<dbReference type="PANTHER" id="PTHR35330">
    <property type="entry name" value="SIROHEME BIOSYNTHESIS PROTEIN MET8"/>
    <property type="match status" value="1"/>
</dbReference>
<dbReference type="OrthoDB" id="9773765at2"/>
<evidence type="ECO:0000256" key="1">
    <source>
        <dbReference type="ARBA" id="ARBA00005010"/>
    </source>
</evidence>
<proteinExistence type="predicted"/>
<protein>
    <recommendedName>
        <fullName evidence="2">precorrin-2 dehydrogenase</fullName>
        <ecNumber evidence="2">1.3.1.76</ecNumber>
    </recommendedName>
</protein>
<dbReference type="Proteomes" id="UP000061660">
    <property type="component" value="Chromosome"/>
</dbReference>
<accession>A0A0U2UMT4</accession>
<dbReference type="PATRIC" id="fig|162209.4.peg.3082"/>
<dbReference type="Gene3D" id="1.10.8.610">
    <property type="entry name" value="SirC, precorrin-2 dehydrogenase, C-terminal helical domain-like"/>
    <property type="match status" value="1"/>
</dbReference>
<dbReference type="Gene3D" id="3.40.50.720">
    <property type="entry name" value="NAD(P)-binding Rossmann-like Domain"/>
    <property type="match status" value="1"/>
</dbReference>
<dbReference type="UniPathway" id="UPA00262">
    <property type="reaction ID" value="UER00222"/>
</dbReference>
<comment type="pathway">
    <text evidence="1">Porphyrin-containing compound metabolism; siroheme biosynthesis; sirohydrochlorin from precorrin-2: step 1/1.</text>
</comment>
<dbReference type="Pfam" id="PF13241">
    <property type="entry name" value="NAD_binding_7"/>
    <property type="match status" value="1"/>
</dbReference>
<keyword evidence="3" id="KW-0560">Oxidoreductase</keyword>
<keyword evidence="4" id="KW-0520">NAD</keyword>
<evidence type="ECO:0000256" key="5">
    <source>
        <dbReference type="ARBA" id="ARBA00023244"/>
    </source>
</evidence>
<dbReference type="Pfam" id="PF14824">
    <property type="entry name" value="Sirohm_synth_M"/>
    <property type="match status" value="1"/>
</dbReference>
<dbReference type="PANTHER" id="PTHR35330:SF1">
    <property type="entry name" value="SIROHEME BIOSYNTHESIS PROTEIN MET8"/>
    <property type="match status" value="1"/>
</dbReference>
<dbReference type="InterPro" id="IPR036291">
    <property type="entry name" value="NAD(P)-bd_dom_sf"/>
</dbReference>
<comment type="catalytic activity">
    <reaction evidence="6">
        <text>precorrin-2 + NAD(+) = sirohydrochlorin + NADH + 2 H(+)</text>
        <dbReference type="Rhea" id="RHEA:15613"/>
        <dbReference type="ChEBI" id="CHEBI:15378"/>
        <dbReference type="ChEBI" id="CHEBI:57540"/>
        <dbReference type="ChEBI" id="CHEBI:57945"/>
        <dbReference type="ChEBI" id="CHEBI:58351"/>
        <dbReference type="ChEBI" id="CHEBI:58827"/>
        <dbReference type="EC" id="1.3.1.76"/>
    </reaction>
</comment>
<evidence type="ECO:0000256" key="3">
    <source>
        <dbReference type="ARBA" id="ARBA00023002"/>
    </source>
</evidence>
<gene>
    <name evidence="7" type="ORF">IJ22_28920</name>
</gene>
<dbReference type="InterPro" id="IPR006367">
    <property type="entry name" value="Sirohaem_synthase_N"/>
</dbReference>
<keyword evidence="5" id="KW-0627">Porphyrin biosynthesis</keyword>
<evidence type="ECO:0000256" key="6">
    <source>
        <dbReference type="ARBA" id="ARBA00047561"/>
    </source>
</evidence>
<dbReference type="InterPro" id="IPR028281">
    <property type="entry name" value="Sirohaem_synthase_central"/>
</dbReference>
<keyword evidence="8" id="KW-1185">Reference proteome</keyword>
<organism evidence="7 8">
    <name type="scientific">Paenibacillus naphthalenovorans</name>
    <dbReference type="NCBI Taxonomy" id="162209"/>
    <lineage>
        <taxon>Bacteria</taxon>
        <taxon>Bacillati</taxon>
        <taxon>Bacillota</taxon>
        <taxon>Bacilli</taxon>
        <taxon>Bacillales</taxon>
        <taxon>Paenibacillaceae</taxon>
        <taxon>Paenibacillus</taxon>
    </lineage>
</organism>
<dbReference type="InterPro" id="IPR028161">
    <property type="entry name" value="Met8-like"/>
</dbReference>
<dbReference type="SUPFAM" id="SSF75615">
    <property type="entry name" value="Siroheme synthase middle domains-like"/>
    <property type="match status" value="1"/>
</dbReference>
<sequence length="254" mass="27827">MAAKSNGPAAGRKDRAKIWYPVLLDLEDKPCLVVGGGRVAERKTCTLMEAGASVTVVSPRLTPQLEAWAEQGLIRTRREEYTAGLPVLAQAFLVFAATGDAEVNAQVCAEAEALGKLVNSADDAEAGGFIVPATLRRGRLTLAVSTAGASPSLAAKVRRQLEDMFGEEYAPYLELMHELRMTVQTVVSDTSERQELFRAMLEWKLLPLFKSGRLPYDHFRSELLRRVAEDPTIDGICSIGDWLLSLQNAWNGHE</sequence>
<dbReference type="GO" id="GO:0043115">
    <property type="term" value="F:precorrin-2 dehydrogenase activity"/>
    <property type="evidence" value="ECO:0007669"/>
    <property type="project" value="UniProtKB-EC"/>
</dbReference>
<dbReference type="EC" id="1.3.1.76" evidence="2"/>
<dbReference type="RefSeq" id="WP_062409263.1">
    <property type="nucleotide sequence ID" value="NZ_BJCS01000007.1"/>
</dbReference>
<evidence type="ECO:0000313" key="7">
    <source>
        <dbReference type="EMBL" id="ALS23265.1"/>
    </source>
</evidence>